<evidence type="ECO:0000256" key="3">
    <source>
        <dbReference type="ARBA" id="ARBA00022801"/>
    </source>
</evidence>
<keyword evidence="4" id="KW-0460">Magnesium</keyword>
<dbReference type="CDD" id="cd04666">
    <property type="entry name" value="NUDIX_DIPP2_like_Nudt4"/>
    <property type="match status" value="1"/>
</dbReference>
<dbReference type="RefSeq" id="WP_157289559.1">
    <property type="nucleotide sequence ID" value="NZ_WQRF01000001.1"/>
</dbReference>
<reference evidence="6 7" key="1">
    <citation type="submission" date="2019-12" db="EMBL/GenBank/DDBJ databases">
        <title>Devosia maris sp. nov., isolated from the deep seawater.</title>
        <authorList>
            <person name="Liu Y."/>
        </authorList>
    </citation>
    <scope>NUCLEOTIDE SEQUENCE [LARGE SCALE GENOMIC DNA]</scope>
    <source>
        <strain evidence="6 7">L53-10-65</strain>
    </source>
</reference>
<keyword evidence="7" id="KW-1185">Reference proteome</keyword>
<keyword evidence="3" id="KW-0378">Hydrolase</keyword>
<dbReference type="PANTHER" id="PTHR12629:SF0">
    <property type="entry name" value="DIPHOSPHOINOSITOL-POLYPHOSPHATE DIPHOSPHATASE"/>
    <property type="match status" value="1"/>
</dbReference>
<evidence type="ECO:0000256" key="1">
    <source>
        <dbReference type="ARBA" id="ARBA00001946"/>
    </source>
</evidence>
<dbReference type="GO" id="GO:0016462">
    <property type="term" value="F:pyrophosphatase activity"/>
    <property type="evidence" value="ECO:0007669"/>
    <property type="project" value="InterPro"/>
</dbReference>
<dbReference type="EMBL" id="WQRF01000001">
    <property type="protein sequence ID" value="MVS98677.1"/>
    <property type="molecule type" value="Genomic_DNA"/>
</dbReference>
<dbReference type="Pfam" id="PF00293">
    <property type="entry name" value="NUDIX"/>
    <property type="match status" value="1"/>
</dbReference>
<evidence type="ECO:0000313" key="6">
    <source>
        <dbReference type="EMBL" id="MVS98677.1"/>
    </source>
</evidence>
<evidence type="ECO:0000256" key="4">
    <source>
        <dbReference type="ARBA" id="ARBA00022842"/>
    </source>
</evidence>
<name>A0A7X3K2P7_9HYPH</name>
<keyword evidence="2" id="KW-0479">Metal-binding</keyword>
<dbReference type="Gene3D" id="3.90.79.10">
    <property type="entry name" value="Nucleoside Triphosphate Pyrophosphohydrolase"/>
    <property type="match status" value="1"/>
</dbReference>
<feature type="domain" description="Nudix hydrolase" evidence="5">
    <location>
        <begin position="23"/>
        <end position="152"/>
    </location>
</feature>
<dbReference type="InterPro" id="IPR000086">
    <property type="entry name" value="NUDIX_hydrolase_dom"/>
</dbReference>
<accession>A0A7X3K2P7</accession>
<organism evidence="6 7">
    <name type="scientific">Devosia marina</name>
    <dbReference type="NCBI Taxonomy" id="2683198"/>
    <lineage>
        <taxon>Bacteria</taxon>
        <taxon>Pseudomonadati</taxon>
        <taxon>Pseudomonadota</taxon>
        <taxon>Alphaproteobacteria</taxon>
        <taxon>Hyphomicrobiales</taxon>
        <taxon>Devosiaceae</taxon>
        <taxon>Devosia</taxon>
    </lineage>
</organism>
<dbReference type="Proteomes" id="UP000438106">
    <property type="component" value="Unassembled WGS sequence"/>
</dbReference>
<comment type="caution">
    <text evidence="6">The sequence shown here is derived from an EMBL/GenBank/DDBJ whole genome shotgun (WGS) entry which is preliminary data.</text>
</comment>
<dbReference type="PANTHER" id="PTHR12629">
    <property type="entry name" value="DIPHOSPHOINOSITOL POLYPHOSPHATE PHOSPHOHYDROLASE"/>
    <property type="match status" value="1"/>
</dbReference>
<evidence type="ECO:0000256" key="2">
    <source>
        <dbReference type="ARBA" id="ARBA00022723"/>
    </source>
</evidence>
<protein>
    <submittedName>
        <fullName evidence="6">NUDIX domain-containing protein</fullName>
    </submittedName>
</protein>
<sequence length="157" mass="17529">MPLNDMREILKHWSPRVETASSLRQSGAMPYAIIEGRMAFLLITSRRSGKWIFPKGAIEPDMTPWESAAVEAQEEAGVTGEISSEIIGTYRTGAGGDNVGLVDVDLYPLRVTQQFDDYKEKGQRMRHWATLSEARRLLADQTLGRLALALHNRVISS</sequence>
<dbReference type="SUPFAM" id="SSF55811">
    <property type="entry name" value="Nudix"/>
    <property type="match status" value="1"/>
</dbReference>
<dbReference type="PROSITE" id="PS51462">
    <property type="entry name" value="NUDIX"/>
    <property type="match status" value="1"/>
</dbReference>
<comment type="cofactor">
    <cofactor evidence="1">
        <name>Mg(2+)</name>
        <dbReference type="ChEBI" id="CHEBI:18420"/>
    </cofactor>
</comment>
<evidence type="ECO:0000313" key="7">
    <source>
        <dbReference type="Proteomes" id="UP000438106"/>
    </source>
</evidence>
<dbReference type="InterPro" id="IPR015797">
    <property type="entry name" value="NUDIX_hydrolase-like_dom_sf"/>
</dbReference>
<gene>
    <name evidence="6" type="ORF">GO014_06540</name>
</gene>
<dbReference type="GO" id="GO:0046872">
    <property type="term" value="F:metal ion binding"/>
    <property type="evidence" value="ECO:0007669"/>
    <property type="project" value="UniProtKB-KW"/>
</dbReference>
<dbReference type="AlphaFoldDB" id="A0A7X3K2P7"/>
<evidence type="ECO:0000259" key="5">
    <source>
        <dbReference type="PROSITE" id="PS51462"/>
    </source>
</evidence>
<dbReference type="GO" id="GO:0005737">
    <property type="term" value="C:cytoplasm"/>
    <property type="evidence" value="ECO:0007669"/>
    <property type="project" value="TreeGrafter"/>
</dbReference>
<proteinExistence type="predicted"/>
<dbReference type="InterPro" id="IPR047198">
    <property type="entry name" value="DDP-like_NUDIX"/>
</dbReference>